<dbReference type="GO" id="GO:0007034">
    <property type="term" value="P:vacuolar transport"/>
    <property type="evidence" value="ECO:0007669"/>
    <property type="project" value="InterPro"/>
</dbReference>
<dbReference type="GO" id="GO:0005773">
    <property type="term" value="C:vacuole"/>
    <property type="evidence" value="ECO:0007669"/>
    <property type="project" value="TreeGrafter"/>
</dbReference>
<dbReference type="PANTHER" id="PTHR10981:SF0">
    <property type="entry name" value="BATTENIN"/>
    <property type="match status" value="1"/>
</dbReference>
<feature type="region of interest" description="Disordered" evidence="8">
    <location>
        <begin position="533"/>
        <end position="563"/>
    </location>
</feature>
<organism evidence="10 11">
    <name type="scientific">Ustilago bromivora</name>
    <dbReference type="NCBI Taxonomy" id="307758"/>
    <lineage>
        <taxon>Eukaryota</taxon>
        <taxon>Fungi</taxon>
        <taxon>Dikarya</taxon>
        <taxon>Basidiomycota</taxon>
        <taxon>Ustilaginomycotina</taxon>
        <taxon>Ustilaginomycetes</taxon>
        <taxon>Ustilaginales</taxon>
        <taxon>Ustilaginaceae</taxon>
        <taxon>Ustilago</taxon>
    </lineage>
</organism>
<evidence type="ECO:0000256" key="5">
    <source>
        <dbReference type="ARBA" id="ARBA00022970"/>
    </source>
</evidence>
<dbReference type="PRINTS" id="PR01315">
    <property type="entry name" value="BATTENIN"/>
</dbReference>
<feature type="transmembrane region" description="Helical" evidence="9">
    <location>
        <begin position="328"/>
        <end position="347"/>
    </location>
</feature>
<name>A0A8H8TQD8_9BASI</name>
<feature type="transmembrane region" description="Helical" evidence="9">
    <location>
        <begin position="390"/>
        <end position="408"/>
    </location>
</feature>
<evidence type="ECO:0000256" key="6">
    <source>
        <dbReference type="ARBA" id="ARBA00022989"/>
    </source>
</evidence>
<keyword evidence="6 9" id="KW-1133">Transmembrane helix</keyword>
<comment type="similarity">
    <text evidence="2">Belongs to the battenin family.</text>
</comment>
<dbReference type="GO" id="GO:0012505">
    <property type="term" value="C:endomembrane system"/>
    <property type="evidence" value="ECO:0007669"/>
    <property type="project" value="UniProtKB-SubCell"/>
</dbReference>
<evidence type="ECO:0000256" key="7">
    <source>
        <dbReference type="ARBA" id="ARBA00023136"/>
    </source>
</evidence>
<evidence type="ECO:0000256" key="8">
    <source>
        <dbReference type="SAM" id="MobiDB-lite"/>
    </source>
</evidence>
<evidence type="ECO:0000256" key="3">
    <source>
        <dbReference type="ARBA" id="ARBA00022448"/>
    </source>
</evidence>
<feature type="compositionally biased region" description="Acidic residues" evidence="8">
    <location>
        <begin position="535"/>
        <end position="555"/>
    </location>
</feature>
<dbReference type="InterPro" id="IPR036259">
    <property type="entry name" value="MFS_trans_sf"/>
</dbReference>
<feature type="region of interest" description="Disordered" evidence="8">
    <location>
        <begin position="265"/>
        <end position="311"/>
    </location>
</feature>
<feature type="compositionally biased region" description="Polar residues" evidence="8">
    <location>
        <begin position="285"/>
        <end position="303"/>
    </location>
</feature>
<dbReference type="GO" id="GO:0006865">
    <property type="term" value="P:amino acid transport"/>
    <property type="evidence" value="ECO:0007669"/>
    <property type="project" value="UniProtKB-KW"/>
</dbReference>
<feature type="transmembrane region" description="Helical" evidence="9">
    <location>
        <begin position="454"/>
        <end position="479"/>
    </location>
</feature>
<evidence type="ECO:0000313" key="10">
    <source>
        <dbReference type="EMBL" id="SYW78146.1"/>
    </source>
</evidence>
<dbReference type="AlphaFoldDB" id="A0A8H8TQD8"/>
<dbReference type="PANTHER" id="PTHR10981">
    <property type="entry name" value="BATTENIN"/>
    <property type="match status" value="1"/>
</dbReference>
<feature type="transmembrane region" description="Helical" evidence="9">
    <location>
        <begin position="664"/>
        <end position="688"/>
    </location>
</feature>
<keyword evidence="7 9" id="KW-0472">Membrane</keyword>
<gene>
    <name evidence="10" type="ORF">UBRO2_02338</name>
</gene>
<accession>A0A8H8TQD8</accession>
<dbReference type="InterPro" id="IPR003492">
    <property type="entry name" value="Battenin_disease_Cln3"/>
</dbReference>
<dbReference type="GO" id="GO:0051453">
    <property type="term" value="P:regulation of intracellular pH"/>
    <property type="evidence" value="ECO:0007669"/>
    <property type="project" value="TreeGrafter"/>
</dbReference>
<evidence type="ECO:0000313" key="11">
    <source>
        <dbReference type="Proteomes" id="UP000658997"/>
    </source>
</evidence>
<reference evidence="10" key="1">
    <citation type="submission" date="2018-08" db="EMBL/GenBank/DDBJ databases">
        <authorList>
            <person name="Guldener U."/>
        </authorList>
    </citation>
    <scope>NUCLEOTIDE SEQUENCE</scope>
    <source>
        <strain evidence="10">UB2</strain>
    </source>
</reference>
<feature type="transmembrane region" description="Helical" evidence="9">
    <location>
        <begin position="485"/>
        <end position="506"/>
    </location>
</feature>
<keyword evidence="4 9" id="KW-0812">Transmembrane</keyword>
<evidence type="ECO:0000256" key="4">
    <source>
        <dbReference type="ARBA" id="ARBA00022692"/>
    </source>
</evidence>
<protein>
    <submittedName>
        <fullName evidence="10">Related to YHC3 - protein involved in vacuolar arginine transport</fullName>
    </submittedName>
</protein>
<keyword evidence="11" id="KW-1185">Reference proteome</keyword>
<feature type="compositionally biased region" description="Basic and acidic residues" evidence="8">
    <location>
        <begin position="30"/>
        <end position="52"/>
    </location>
</feature>
<feature type="transmembrane region" description="Helical" evidence="9">
    <location>
        <begin position="639"/>
        <end position="657"/>
    </location>
</feature>
<dbReference type="EMBL" id="ULHB01000035">
    <property type="protein sequence ID" value="SYW78146.1"/>
    <property type="molecule type" value="Genomic_DNA"/>
</dbReference>
<dbReference type="SUPFAM" id="SSF103473">
    <property type="entry name" value="MFS general substrate transporter"/>
    <property type="match status" value="1"/>
</dbReference>
<dbReference type="Proteomes" id="UP000658997">
    <property type="component" value="Unassembled WGS sequence"/>
</dbReference>
<sequence length="803" mass="86929">MNIIDSLFGRAKSPAERLRQHQRTLQKAQRELDRERTKLEQQEKKLTQDIKKSARASQMPACKVMAKDLVRTRRHIHKFYQMKTQLQAVSLRIQTLRSNQQMAKAMKGATRAMGTMNRSMNLPQIQRIMRDFERESATMDMKDEMMGEAVDEAMDDEDEGVGEEEESDNILKEVLDEIGVSVGQQLGEAPTAALSAPQAAPQQRVAIGEGAGGGSAGFGLPANYQLRETVNGTESAPLVLLAQPAQTLGVTCMVVEAVSLRRIEDGERRSSPHSPASDDEPGLTSIPTLSGATRSSMVTNNPASGRLRHPSLPLPFPPKETSYRLNSAFFLFGLLNNSLYVVILTAALELLPQGVPTGLVSFANIFPALIAKAVWPYLLRGTVRYTKRVWSCAGLSFVGMLLVSFFPALGMRLLGILLASFSSGLGELTFLQLSTRYAPKEGKGLGLVGLETNYAGDAVGWFASGTGAAGLVGAGAWWAVRGLGVQAGMAILSVLPGFMVLAYLVVCPSVEALLFVEGAGGGSGAGYAPISTSEDVAEEQADETVDAEPDTEEREDSTTPLTTAPGNIRVRLSFNEKMTLLRPMILRYILPLVTVYFAEYTINQGVAPTLIYPLPTPSSHPLLSIIIKKLTDYYPLYQLVYQTFVFLSRSSISIFNLPAIPRNLLWLPAVLQTGLLFILASESLYGWFRASIASPLVIVLICIEGLAGGAAYVSVFYSIGVDGRNDGNRIVLSADATQEAEGEYEEDKAYALAKKAQEHEFRIGCVGFGDSLGILAASIISMPLQVGLCNAQARDGRELCKQA</sequence>
<evidence type="ECO:0000256" key="2">
    <source>
        <dbReference type="ARBA" id="ARBA00007467"/>
    </source>
</evidence>
<feature type="region of interest" description="Disordered" evidence="8">
    <location>
        <begin position="30"/>
        <end position="54"/>
    </location>
</feature>
<dbReference type="Pfam" id="PF02487">
    <property type="entry name" value="CLN3"/>
    <property type="match status" value="1"/>
</dbReference>
<dbReference type="GO" id="GO:0016020">
    <property type="term" value="C:membrane"/>
    <property type="evidence" value="ECO:0007669"/>
    <property type="project" value="InterPro"/>
</dbReference>
<dbReference type="Pfam" id="PF03357">
    <property type="entry name" value="Snf7"/>
    <property type="match status" value="1"/>
</dbReference>
<feature type="transmembrane region" description="Helical" evidence="9">
    <location>
        <begin position="359"/>
        <end position="378"/>
    </location>
</feature>
<comment type="caution">
    <text evidence="10">The sequence shown here is derived from an EMBL/GenBank/DDBJ whole genome shotgun (WGS) entry which is preliminary data.</text>
</comment>
<dbReference type="Gene3D" id="6.10.140.1230">
    <property type="match status" value="1"/>
</dbReference>
<keyword evidence="5" id="KW-0029">Amino-acid transport</keyword>
<comment type="subcellular location">
    <subcellularLocation>
        <location evidence="1">Endomembrane system</location>
        <topology evidence="1">Multi-pass membrane protein</topology>
    </subcellularLocation>
</comment>
<evidence type="ECO:0000256" key="9">
    <source>
        <dbReference type="SAM" id="Phobius"/>
    </source>
</evidence>
<keyword evidence="3" id="KW-0813">Transport</keyword>
<evidence type="ECO:0000256" key="1">
    <source>
        <dbReference type="ARBA" id="ARBA00004127"/>
    </source>
</evidence>
<feature type="transmembrane region" description="Helical" evidence="9">
    <location>
        <begin position="694"/>
        <end position="719"/>
    </location>
</feature>
<proteinExistence type="inferred from homology"/>
<dbReference type="InterPro" id="IPR005024">
    <property type="entry name" value="Snf7_fam"/>
</dbReference>